<organism evidence="1 2">
    <name type="scientific">Avena sativa</name>
    <name type="common">Oat</name>
    <dbReference type="NCBI Taxonomy" id="4498"/>
    <lineage>
        <taxon>Eukaryota</taxon>
        <taxon>Viridiplantae</taxon>
        <taxon>Streptophyta</taxon>
        <taxon>Embryophyta</taxon>
        <taxon>Tracheophyta</taxon>
        <taxon>Spermatophyta</taxon>
        <taxon>Magnoliopsida</taxon>
        <taxon>Liliopsida</taxon>
        <taxon>Poales</taxon>
        <taxon>Poaceae</taxon>
        <taxon>BOP clade</taxon>
        <taxon>Pooideae</taxon>
        <taxon>Poodae</taxon>
        <taxon>Poeae</taxon>
        <taxon>Poeae Chloroplast Group 1 (Aveneae type)</taxon>
        <taxon>Aveninae</taxon>
        <taxon>Avena</taxon>
    </lineage>
</organism>
<evidence type="ECO:0000313" key="1">
    <source>
        <dbReference type="EnsemblPlants" id="AVESA.00010b.r2.5AG0843770.1.CDS"/>
    </source>
</evidence>
<evidence type="ECO:0000313" key="2">
    <source>
        <dbReference type="Proteomes" id="UP001732700"/>
    </source>
</evidence>
<dbReference type="EnsemblPlants" id="AVESA.00010b.r2.5AG0843770.1">
    <property type="protein sequence ID" value="AVESA.00010b.r2.5AG0843770.1.CDS"/>
    <property type="gene ID" value="AVESA.00010b.r2.5AG0843770"/>
</dbReference>
<dbReference type="Proteomes" id="UP001732700">
    <property type="component" value="Chromosome 5A"/>
</dbReference>
<name>A0ACD5XRU8_AVESA</name>
<protein>
    <submittedName>
        <fullName evidence="1">Uncharacterized protein</fullName>
    </submittedName>
</protein>
<sequence length="87" mass="9737">MVLITSKTRMVIYKTTIALFVIVLVSSMSKSCHATGWKCETLKNCTSSLCVKHCKERGFHEGGNSYSSVCNPTKNLCCCPYLRRIPK</sequence>
<keyword evidence="2" id="KW-1185">Reference proteome</keyword>
<accession>A0ACD5XRU8</accession>
<reference evidence="1" key="1">
    <citation type="submission" date="2021-05" db="EMBL/GenBank/DDBJ databases">
        <authorList>
            <person name="Scholz U."/>
            <person name="Mascher M."/>
            <person name="Fiebig A."/>
        </authorList>
    </citation>
    <scope>NUCLEOTIDE SEQUENCE [LARGE SCALE GENOMIC DNA]</scope>
</reference>
<reference evidence="1" key="2">
    <citation type="submission" date="2025-09" db="UniProtKB">
        <authorList>
            <consortium name="EnsemblPlants"/>
        </authorList>
    </citation>
    <scope>IDENTIFICATION</scope>
</reference>
<proteinExistence type="predicted"/>